<feature type="transmembrane region" description="Helical" evidence="1">
    <location>
        <begin position="370"/>
        <end position="388"/>
    </location>
</feature>
<dbReference type="Proteomes" id="UP001210925">
    <property type="component" value="Unassembled WGS sequence"/>
</dbReference>
<feature type="transmembrane region" description="Helical" evidence="1">
    <location>
        <begin position="225"/>
        <end position="247"/>
    </location>
</feature>
<organism evidence="3 4">
    <name type="scientific">Boothiomyces macroporosus</name>
    <dbReference type="NCBI Taxonomy" id="261099"/>
    <lineage>
        <taxon>Eukaryota</taxon>
        <taxon>Fungi</taxon>
        <taxon>Fungi incertae sedis</taxon>
        <taxon>Chytridiomycota</taxon>
        <taxon>Chytridiomycota incertae sedis</taxon>
        <taxon>Chytridiomycetes</taxon>
        <taxon>Rhizophydiales</taxon>
        <taxon>Terramycetaceae</taxon>
        <taxon>Boothiomyces</taxon>
    </lineage>
</organism>
<name>A0AAD5UB54_9FUNG</name>
<feature type="transmembrane region" description="Helical" evidence="1">
    <location>
        <begin position="337"/>
        <end position="358"/>
    </location>
</feature>
<evidence type="ECO:0000256" key="1">
    <source>
        <dbReference type="SAM" id="Phobius"/>
    </source>
</evidence>
<feature type="signal peptide" evidence="2">
    <location>
        <begin position="1"/>
        <end position="17"/>
    </location>
</feature>
<dbReference type="AlphaFoldDB" id="A0AAD5UB54"/>
<evidence type="ECO:0000256" key="2">
    <source>
        <dbReference type="SAM" id="SignalP"/>
    </source>
</evidence>
<reference evidence="3" key="1">
    <citation type="submission" date="2020-05" db="EMBL/GenBank/DDBJ databases">
        <title>Phylogenomic resolution of chytrid fungi.</title>
        <authorList>
            <person name="Stajich J.E."/>
            <person name="Amses K."/>
            <person name="Simmons R."/>
            <person name="Seto K."/>
            <person name="Myers J."/>
            <person name="Bonds A."/>
            <person name="Quandt C.A."/>
            <person name="Barry K."/>
            <person name="Liu P."/>
            <person name="Grigoriev I."/>
            <person name="Longcore J.E."/>
            <person name="James T.Y."/>
        </authorList>
    </citation>
    <scope>NUCLEOTIDE SEQUENCE</scope>
    <source>
        <strain evidence="3">PLAUS21</strain>
    </source>
</reference>
<proteinExistence type="predicted"/>
<keyword evidence="1" id="KW-0472">Membrane</keyword>
<keyword evidence="2" id="KW-0732">Signal</keyword>
<feature type="chain" id="PRO_5042116606" evidence="2">
    <location>
        <begin position="18"/>
        <end position="427"/>
    </location>
</feature>
<sequence>MLPLLLQLSSATLLVENQYFNHHCPDAPDTIYAFNVSDPFAYDPTLNETFPSYFRFHFGDVTVGDTANCYVPVPGIACTDSLAPSLSLPYLSGSTTWFDGINDLEASVPVGANGHTYCFLSNTVGDTASLLGYEAMLLLQKTGQCYDDYFECNSSGVFTYYASTGCSGAVLDQLTLSDPRNISSNHLGNITVQLKTFEAAQIFYSWSQHVPTVDLVPQFDMPIDYIAATIFGITIALALTLPISTIVEYVKAKKSYNEYLANGGDNNYMMTVNPNIINFLNNWDDASYFWIIFMFVWNCTPPLIISINLVTLKFMTVNKLGKSPTEIVKKLFQIDKYLPLLLVCQILVIAGYLILKYIKLQTPMLGNDIVYQDVTSFGTFFMIVHVVLSARINETIRIALEYNFTQTNMVTTNMPTTMYRMETDGQN</sequence>
<dbReference type="EMBL" id="JADGKB010000112">
    <property type="protein sequence ID" value="KAJ3253338.1"/>
    <property type="molecule type" value="Genomic_DNA"/>
</dbReference>
<keyword evidence="4" id="KW-1185">Reference proteome</keyword>
<gene>
    <name evidence="3" type="ORF">HK103_000717</name>
</gene>
<evidence type="ECO:0000313" key="4">
    <source>
        <dbReference type="Proteomes" id="UP001210925"/>
    </source>
</evidence>
<accession>A0AAD5UB54</accession>
<evidence type="ECO:0000313" key="3">
    <source>
        <dbReference type="EMBL" id="KAJ3253338.1"/>
    </source>
</evidence>
<keyword evidence="1" id="KW-0812">Transmembrane</keyword>
<feature type="transmembrane region" description="Helical" evidence="1">
    <location>
        <begin position="288"/>
        <end position="316"/>
    </location>
</feature>
<keyword evidence="1" id="KW-1133">Transmembrane helix</keyword>
<comment type="caution">
    <text evidence="3">The sequence shown here is derived from an EMBL/GenBank/DDBJ whole genome shotgun (WGS) entry which is preliminary data.</text>
</comment>
<protein>
    <submittedName>
        <fullName evidence="3">Uncharacterized protein</fullName>
    </submittedName>
</protein>